<proteinExistence type="predicted"/>
<evidence type="ECO:0000313" key="1">
    <source>
        <dbReference type="EMBL" id="OGF64319.1"/>
    </source>
</evidence>
<dbReference type="EMBL" id="MFHH01000044">
    <property type="protein sequence ID" value="OGF64319.1"/>
    <property type="molecule type" value="Genomic_DNA"/>
</dbReference>
<sequence length="109" mass="12009">MLYNITYYFLNPDTTRCGGPGYDLVRALGKVGVSVGTNGCTTKNEVLACGCKWASTRFEREKAGMSPNVYSHPYVFRPCQAHEPVATRIGVLFPESGRECDAGRWISPI</sequence>
<protein>
    <submittedName>
        <fullName evidence="1">Uncharacterized protein</fullName>
    </submittedName>
</protein>
<accession>A0A1F5VLM8</accession>
<name>A0A1F5VLM8_9BACT</name>
<gene>
    <name evidence="1" type="ORF">A2Z53_00790</name>
</gene>
<comment type="caution">
    <text evidence="1">The sequence shown here is derived from an EMBL/GenBank/DDBJ whole genome shotgun (WGS) entry which is preliminary data.</text>
</comment>
<organism evidence="1 2">
    <name type="scientific">Candidatus Giovannonibacteria bacterium RIFCSPHIGHO2_02_42_15</name>
    <dbReference type="NCBI Taxonomy" id="1798329"/>
    <lineage>
        <taxon>Bacteria</taxon>
        <taxon>Candidatus Giovannoniibacteriota</taxon>
    </lineage>
</organism>
<evidence type="ECO:0000313" key="2">
    <source>
        <dbReference type="Proteomes" id="UP000177451"/>
    </source>
</evidence>
<reference evidence="1 2" key="1">
    <citation type="journal article" date="2016" name="Nat. Commun.">
        <title>Thousands of microbial genomes shed light on interconnected biogeochemical processes in an aquifer system.</title>
        <authorList>
            <person name="Anantharaman K."/>
            <person name="Brown C.T."/>
            <person name="Hug L.A."/>
            <person name="Sharon I."/>
            <person name="Castelle C.J."/>
            <person name="Probst A.J."/>
            <person name="Thomas B.C."/>
            <person name="Singh A."/>
            <person name="Wilkins M.J."/>
            <person name="Karaoz U."/>
            <person name="Brodie E.L."/>
            <person name="Williams K.H."/>
            <person name="Hubbard S.S."/>
            <person name="Banfield J.F."/>
        </authorList>
    </citation>
    <scope>NUCLEOTIDE SEQUENCE [LARGE SCALE GENOMIC DNA]</scope>
</reference>
<dbReference type="Proteomes" id="UP000177451">
    <property type="component" value="Unassembled WGS sequence"/>
</dbReference>
<dbReference type="AlphaFoldDB" id="A0A1F5VLM8"/>